<dbReference type="AlphaFoldDB" id="A0A0A9C8K3"/>
<name>A0A0A9C8K3_ARUDO</name>
<evidence type="ECO:0000313" key="1">
    <source>
        <dbReference type="EMBL" id="JAD71906.1"/>
    </source>
</evidence>
<sequence length="42" mass="4882">MVYCGTRMLQKEESFKELTFKMNSLLLVGGYQAYFPKGIIVF</sequence>
<reference evidence="1" key="2">
    <citation type="journal article" date="2015" name="Data Brief">
        <title>Shoot transcriptome of the giant reed, Arundo donax.</title>
        <authorList>
            <person name="Barrero R.A."/>
            <person name="Guerrero F.D."/>
            <person name="Moolhuijzen P."/>
            <person name="Goolsby J.A."/>
            <person name="Tidwell J."/>
            <person name="Bellgard S.E."/>
            <person name="Bellgard M.I."/>
        </authorList>
    </citation>
    <scope>NUCLEOTIDE SEQUENCE</scope>
    <source>
        <tissue evidence="1">Shoot tissue taken approximately 20 cm above the soil surface</tissue>
    </source>
</reference>
<protein>
    <submittedName>
        <fullName evidence="1">Uncharacterized protein</fullName>
    </submittedName>
</protein>
<reference evidence="1" key="1">
    <citation type="submission" date="2014-09" db="EMBL/GenBank/DDBJ databases">
        <authorList>
            <person name="Magalhaes I.L.F."/>
            <person name="Oliveira U."/>
            <person name="Santos F.R."/>
            <person name="Vidigal T.H.D.A."/>
            <person name="Brescovit A.D."/>
            <person name="Santos A.J."/>
        </authorList>
    </citation>
    <scope>NUCLEOTIDE SEQUENCE</scope>
    <source>
        <tissue evidence="1">Shoot tissue taken approximately 20 cm above the soil surface</tissue>
    </source>
</reference>
<organism evidence="1">
    <name type="scientific">Arundo donax</name>
    <name type="common">Giant reed</name>
    <name type="synonym">Donax arundinaceus</name>
    <dbReference type="NCBI Taxonomy" id="35708"/>
    <lineage>
        <taxon>Eukaryota</taxon>
        <taxon>Viridiplantae</taxon>
        <taxon>Streptophyta</taxon>
        <taxon>Embryophyta</taxon>
        <taxon>Tracheophyta</taxon>
        <taxon>Spermatophyta</taxon>
        <taxon>Magnoliopsida</taxon>
        <taxon>Liliopsida</taxon>
        <taxon>Poales</taxon>
        <taxon>Poaceae</taxon>
        <taxon>PACMAD clade</taxon>
        <taxon>Arundinoideae</taxon>
        <taxon>Arundineae</taxon>
        <taxon>Arundo</taxon>
    </lineage>
</organism>
<proteinExistence type="predicted"/>
<accession>A0A0A9C8K3</accession>
<dbReference type="EMBL" id="GBRH01225989">
    <property type="protein sequence ID" value="JAD71906.1"/>
    <property type="molecule type" value="Transcribed_RNA"/>
</dbReference>